<dbReference type="Pfam" id="PF08263">
    <property type="entry name" value="LRRNT_2"/>
    <property type="match status" value="1"/>
</dbReference>
<dbReference type="PANTHER" id="PTHR48006">
    <property type="entry name" value="LEUCINE-RICH REPEAT-CONTAINING PROTEIN DDB_G0281931-RELATED"/>
    <property type="match status" value="1"/>
</dbReference>
<sequence>MWGFGSLNQNKMMERFISVCLWLTLVLYLILRVGGNAEGDVLNALKTNMADPNNVLQSWDATFVNPCGWDHVTCNDENSVTRVDLQNANLSGQLVPQLGQLPNLQYLELSGSNISGIIPEELGNLTNLASQQQLIDRDLSNNQLVGDIPVNGSFTLFHSSSFSNNKLNNPPPASPTSSGNSVIGAIFGGVFAGALLLFSVPAIIFARRHSRKRQDLLSKDPEYHLGQLKRFSLHELQAATDYFSNKHVVGSGGSGRVYKGHLVDGSLVAIKRLKQGYTHGGMRQFQTEVEMVSMAVHRNLLRLRGFCMTATERLLVYPFMVNGSVRSCLRERPESQAPLDWGVRKRIALGAARGIAYFHDHCNPKIIHRDLKAADILLDEEFEAVVGDFGLAKLMDYKNTHVTTAVRGTMGHIAPEYLSSGRASEKTDVFGYGIMLLELITGQKAVDLARLANDDVMLLDWVEGLLKGKKLETLVDSDLQGNYIKEEVEQLIRVALLCTQSTPVGRPKMAEVVRMLDGDGLAERWEDWQKKKMFHQEFSNTRHPNVNWIITDSTSRILPDELSGPR</sequence>
<keyword evidence="13 20" id="KW-1133">Transmembrane helix</keyword>
<keyword evidence="6" id="KW-0808">Transferase</keyword>
<dbReference type="InterPro" id="IPR000719">
    <property type="entry name" value="Prot_kinase_dom"/>
</dbReference>
<evidence type="ECO:0000256" key="3">
    <source>
        <dbReference type="ARBA" id="ARBA00012513"/>
    </source>
</evidence>
<evidence type="ECO:0000313" key="22">
    <source>
        <dbReference type="EMBL" id="TYJ00225.1"/>
    </source>
</evidence>
<keyword evidence="10 19" id="KW-0547">Nucleotide-binding</keyword>
<dbReference type="Pfam" id="PF00560">
    <property type="entry name" value="LRR_1"/>
    <property type="match status" value="1"/>
</dbReference>
<keyword evidence="16" id="KW-0325">Glycoprotein</keyword>
<evidence type="ECO:0000256" key="19">
    <source>
        <dbReference type="PROSITE-ProRule" id="PRU10141"/>
    </source>
</evidence>
<evidence type="ECO:0000256" key="18">
    <source>
        <dbReference type="ARBA" id="ARBA00048679"/>
    </source>
</evidence>
<dbReference type="Gene3D" id="1.10.510.10">
    <property type="entry name" value="Transferase(Phosphotransferase) domain 1"/>
    <property type="match status" value="1"/>
</dbReference>
<keyword evidence="12 19" id="KW-0067">ATP-binding</keyword>
<dbReference type="FunFam" id="1.10.510.10:FF:000016">
    <property type="entry name" value="Somatic embryogenesis receptor-like kinase 1"/>
    <property type="match status" value="1"/>
</dbReference>
<dbReference type="InterPro" id="IPR001245">
    <property type="entry name" value="Ser-Thr/Tyr_kinase_cat_dom"/>
</dbReference>
<organism evidence="22 23">
    <name type="scientific">Gossypium mustelinum</name>
    <name type="common">Cotton</name>
    <name type="synonym">Gossypium caicoense</name>
    <dbReference type="NCBI Taxonomy" id="34275"/>
    <lineage>
        <taxon>Eukaryota</taxon>
        <taxon>Viridiplantae</taxon>
        <taxon>Streptophyta</taxon>
        <taxon>Embryophyta</taxon>
        <taxon>Tracheophyta</taxon>
        <taxon>Spermatophyta</taxon>
        <taxon>Magnoliopsida</taxon>
        <taxon>eudicotyledons</taxon>
        <taxon>Gunneridae</taxon>
        <taxon>Pentapetalae</taxon>
        <taxon>rosids</taxon>
        <taxon>malvids</taxon>
        <taxon>Malvales</taxon>
        <taxon>Malvaceae</taxon>
        <taxon>Malvoideae</taxon>
        <taxon>Gossypium</taxon>
    </lineage>
</organism>
<evidence type="ECO:0000256" key="2">
    <source>
        <dbReference type="ARBA" id="ARBA00008684"/>
    </source>
</evidence>
<evidence type="ECO:0000313" key="23">
    <source>
        <dbReference type="Proteomes" id="UP000323597"/>
    </source>
</evidence>
<evidence type="ECO:0000256" key="4">
    <source>
        <dbReference type="ARBA" id="ARBA00022527"/>
    </source>
</evidence>
<dbReference type="InterPro" id="IPR051824">
    <property type="entry name" value="LRR_Rcpt-Like_S/T_Kinase"/>
</dbReference>
<keyword evidence="5" id="KW-0433">Leucine-rich repeat</keyword>
<feature type="binding site" evidence="19">
    <location>
        <position position="271"/>
    </location>
    <ligand>
        <name>ATP</name>
        <dbReference type="ChEBI" id="CHEBI:30616"/>
    </ligand>
</feature>
<proteinExistence type="inferred from homology"/>
<feature type="domain" description="Protein kinase" evidence="21">
    <location>
        <begin position="243"/>
        <end position="538"/>
    </location>
</feature>
<evidence type="ECO:0000256" key="7">
    <source>
        <dbReference type="ARBA" id="ARBA00022692"/>
    </source>
</evidence>
<dbReference type="SUPFAM" id="SSF56112">
    <property type="entry name" value="Protein kinase-like (PK-like)"/>
    <property type="match status" value="1"/>
</dbReference>
<evidence type="ECO:0000256" key="9">
    <source>
        <dbReference type="ARBA" id="ARBA00022737"/>
    </source>
</evidence>
<evidence type="ECO:0000256" key="20">
    <source>
        <dbReference type="SAM" id="Phobius"/>
    </source>
</evidence>
<comment type="catalytic activity">
    <reaction evidence="18">
        <text>L-seryl-[protein] + ATP = O-phospho-L-seryl-[protein] + ADP + H(+)</text>
        <dbReference type="Rhea" id="RHEA:17989"/>
        <dbReference type="Rhea" id="RHEA-COMP:9863"/>
        <dbReference type="Rhea" id="RHEA-COMP:11604"/>
        <dbReference type="ChEBI" id="CHEBI:15378"/>
        <dbReference type="ChEBI" id="CHEBI:29999"/>
        <dbReference type="ChEBI" id="CHEBI:30616"/>
        <dbReference type="ChEBI" id="CHEBI:83421"/>
        <dbReference type="ChEBI" id="CHEBI:456216"/>
        <dbReference type="EC" id="2.7.11.1"/>
    </reaction>
</comment>
<keyword evidence="11" id="KW-0418">Kinase</keyword>
<accession>A0A5D2WEG4</accession>
<dbReference type="InterPro" id="IPR032675">
    <property type="entry name" value="LRR_dom_sf"/>
</dbReference>
<keyword evidence="15" id="KW-0675">Receptor</keyword>
<comment type="similarity">
    <text evidence="2">Belongs to the protein kinase superfamily. Ser/Thr protein kinase family.</text>
</comment>
<comment type="catalytic activity">
    <reaction evidence="17">
        <text>L-threonyl-[protein] + ATP = O-phospho-L-threonyl-[protein] + ADP + H(+)</text>
        <dbReference type="Rhea" id="RHEA:46608"/>
        <dbReference type="Rhea" id="RHEA-COMP:11060"/>
        <dbReference type="Rhea" id="RHEA-COMP:11605"/>
        <dbReference type="ChEBI" id="CHEBI:15378"/>
        <dbReference type="ChEBI" id="CHEBI:30013"/>
        <dbReference type="ChEBI" id="CHEBI:30616"/>
        <dbReference type="ChEBI" id="CHEBI:61977"/>
        <dbReference type="ChEBI" id="CHEBI:456216"/>
        <dbReference type="EC" id="2.7.11.1"/>
    </reaction>
</comment>
<evidence type="ECO:0000256" key="12">
    <source>
        <dbReference type="ARBA" id="ARBA00022840"/>
    </source>
</evidence>
<evidence type="ECO:0000256" key="16">
    <source>
        <dbReference type="ARBA" id="ARBA00023180"/>
    </source>
</evidence>
<evidence type="ECO:0000259" key="21">
    <source>
        <dbReference type="PROSITE" id="PS50011"/>
    </source>
</evidence>
<evidence type="ECO:0000256" key="1">
    <source>
        <dbReference type="ARBA" id="ARBA00004479"/>
    </source>
</evidence>
<keyword evidence="8" id="KW-0732">Signal</keyword>
<dbReference type="Gene3D" id="3.30.200.20">
    <property type="entry name" value="Phosphorylase Kinase, domain 1"/>
    <property type="match status" value="1"/>
</dbReference>
<keyword evidence="7 20" id="KW-0812">Transmembrane</keyword>
<comment type="subcellular location">
    <subcellularLocation>
        <location evidence="1">Membrane</location>
        <topology evidence="1">Single-pass type I membrane protein</topology>
    </subcellularLocation>
</comment>
<dbReference type="PANTHER" id="PTHR48006:SF102">
    <property type="entry name" value="LEUCINE-RICH REPEAT-CONTAINING PROTEIN DDB_G0281931-RELATED"/>
    <property type="match status" value="1"/>
</dbReference>
<protein>
    <recommendedName>
        <fullName evidence="3">non-specific serine/threonine protein kinase</fullName>
        <ecNumber evidence="3">2.7.11.1</ecNumber>
    </recommendedName>
</protein>
<dbReference type="FunFam" id="3.80.10.10:FF:000129">
    <property type="entry name" value="Leucine-rich repeat receptor-like kinase"/>
    <property type="match status" value="1"/>
</dbReference>
<dbReference type="GO" id="GO:0004674">
    <property type="term" value="F:protein serine/threonine kinase activity"/>
    <property type="evidence" value="ECO:0007669"/>
    <property type="project" value="UniProtKB-KW"/>
</dbReference>
<feature type="transmembrane region" description="Helical" evidence="20">
    <location>
        <begin position="182"/>
        <end position="206"/>
    </location>
</feature>
<dbReference type="SUPFAM" id="SSF52058">
    <property type="entry name" value="L domain-like"/>
    <property type="match status" value="1"/>
</dbReference>
<evidence type="ECO:0000256" key="10">
    <source>
        <dbReference type="ARBA" id="ARBA00022741"/>
    </source>
</evidence>
<gene>
    <name evidence="22" type="ORF">E1A91_A13G072400v1</name>
</gene>
<dbReference type="FunFam" id="3.30.200.20:FF:000015">
    <property type="entry name" value="Somatic embryogenesis receptor kinase 1"/>
    <property type="match status" value="1"/>
</dbReference>
<evidence type="ECO:0000256" key="17">
    <source>
        <dbReference type="ARBA" id="ARBA00047899"/>
    </source>
</evidence>
<evidence type="ECO:0000256" key="5">
    <source>
        <dbReference type="ARBA" id="ARBA00022614"/>
    </source>
</evidence>
<evidence type="ECO:0000256" key="13">
    <source>
        <dbReference type="ARBA" id="ARBA00022989"/>
    </source>
</evidence>
<dbReference type="InterPro" id="IPR013210">
    <property type="entry name" value="LRR_N_plant-typ"/>
</dbReference>
<dbReference type="InterPro" id="IPR017441">
    <property type="entry name" value="Protein_kinase_ATP_BS"/>
</dbReference>
<keyword evidence="23" id="KW-1185">Reference proteome</keyword>
<dbReference type="InterPro" id="IPR001611">
    <property type="entry name" value="Leu-rich_rpt"/>
</dbReference>
<dbReference type="InterPro" id="IPR011009">
    <property type="entry name" value="Kinase-like_dom_sf"/>
</dbReference>
<dbReference type="AlphaFoldDB" id="A0A5D2WEG4"/>
<keyword evidence="14 20" id="KW-0472">Membrane</keyword>
<dbReference type="PROSITE" id="PS50011">
    <property type="entry name" value="PROTEIN_KINASE_DOM"/>
    <property type="match status" value="1"/>
</dbReference>
<dbReference type="PROSITE" id="PS00107">
    <property type="entry name" value="PROTEIN_KINASE_ATP"/>
    <property type="match status" value="1"/>
</dbReference>
<name>A0A5D2WEG4_GOSMU</name>
<dbReference type="EC" id="2.7.11.1" evidence="3"/>
<dbReference type="Pfam" id="PF07714">
    <property type="entry name" value="PK_Tyr_Ser-Thr"/>
    <property type="match status" value="1"/>
</dbReference>
<evidence type="ECO:0000256" key="6">
    <source>
        <dbReference type="ARBA" id="ARBA00022679"/>
    </source>
</evidence>
<dbReference type="GO" id="GO:0016020">
    <property type="term" value="C:membrane"/>
    <property type="evidence" value="ECO:0007669"/>
    <property type="project" value="UniProtKB-SubCell"/>
</dbReference>
<dbReference type="Gene3D" id="3.80.10.10">
    <property type="entry name" value="Ribonuclease Inhibitor"/>
    <property type="match status" value="1"/>
</dbReference>
<evidence type="ECO:0000256" key="11">
    <source>
        <dbReference type="ARBA" id="ARBA00022777"/>
    </source>
</evidence>
<dbReference type="Proteomes" id="UP000323597">
    <property type="component" value="Chromosome A13"/>
</dbReference>
<reference evidence="22 23" key="1">
    <citation type="submission" date="2019-07" db="EMBL/GenBank/DDBJ databases">
        <title>WGS assembly of Gossypium mustelinum.</title>
        <authorList>
            <person name="Chen Z.J."/>
            <person name="Sreedasyam A."/>
            <person name="Ando A."/>
            <person name="Song Q."/>
            <person name="De L."/>
            <person name="Hulse-Kemp A."/>
            <person name="Ding M."/>
            <person name="Ye W."/>
            <person name="Kirkbride R."/>
            <person name="Jenkins J."/>
            <person name="Plott C."/>
            <person name="Lovell J."/>
            <person name="Lin Y.-M."/>
            <person name="Vaughn R."/>
            <person name="Liu B."/>
            <person name="Li W."/>
            <person name="Simpson S."/>
            <person name="Scheffler B."/>
            <person name="Saski C."/>
            <person name="Grover C."/>
            <person name="Hu G."/>
            <person name="Conover J."/>
            <person name="Carlson J."/>
            <person name="Shu S."/>
            <person name="Boston L."/>
            <person name="Williams M."/>
            <person name="Peterson D."/>
            <person name="Mcgee K."/>
            <person name="Jones D."/>
            <person name="Wendel J."/>
            <person name="Stelly D."/>
            <person name="Grimwood J."/>
            <person name="Schmutz J."/>
        </authorList>
    </citation>
    <scope>NUCLEOTIDE SEQUENCE [LARGE SCALE GENOMIC DNA]</scope>
    <source>
        <strain evidence="22">1408120.09</strain>
    </source>
</reference>
<dbReference type="GO" id="GO:0005524">
    <property type="term" value="F:ATP binding"/>
    <property type="evidence" value="ECO:0007669"/>
    <property type="project" value="UniProtKB-UniRule"/>
</dbReference>
<keyword evidence="9" id="KW-0677">Repeat</keyword>
<evidence type="ECO:0000256" key="8">
    <source>
        <dbReference type="ARBA" id="ARBA00022729"/>
    </source>
</evidence>
<evidence type="ECO:0000256" key="14">
    <source>
        <dbReference type="ARBA" id="ARBA00023136"/>
    </source>
</evidence>
<dbReference type="EMBL" id="CM017648">
    <property type="protein sequence ID" value="TYJ00225.1"/>
    <property type="molecule type" value="Genomic_DNA"/>
</dbReference>
<evidence type="ECO:0000256" key="15">
    <source>
        <dbReference type="ARBA" id="ARBA00023170"/>
    </source>
</evidence>
<keyword evidence="4" id="KW-0723">Serine/threonine-protein kinase</keyword>